<feature type="region of interest" description="Disordered" evidence="2">
    <location>
        <begin position="670"/>
        <end position="689"/>
    </location>
</feature>
<dbReference type="EMBL" id="CP072758">
    <property type="protein sequence ID" value="QUC23167.1"/>
    <property type="molecule type" value="Genomic_DNA"/>
</dbReference>
<evidence type="ECO:0000313" key="4">
    <source>
        <dbReference type="EMBL" id="QUC23167.1"/>
    </source>
</evidence>
<feature type="coiled-coil region" evidence="1">
    <location>
        <begin position="243"/>
        <end position="270"/>
    </location>
</feature>
<keyword evidence="3" id="KW-0472">Membrane</keyword>
<name>A0A8E5MKZ2_USTVR</name>
<keyword evidence="1" id="KW-0175">Coiled coil</keyword>
<dbReference type="RefSeq" id="XP_043000840.1">
    <property type="nucleotide sequence ID" value="XM_043144905.1"/>
</dbReference>
<dbReference type="InterPro" id="IPR007720">
    <property type="entry name" value="PigQ/GPI1"/>
</dbReference>
<dbReference type="AlphaFoldDB" id="A0A8E5MKZ2"/>
<feature type="transmembrane region" description="Helical" evidence="3">
    <location>
        <begin position="330"/>
        <end position="347"/>
    </location>
</feature>
<keyword evidence="3" id="KW-0812">Transmembrane</keyword>
<organism evidence="4 5">
    <name type="scientific">Ustilaginoidea virens</name>
    <name type="common">Rice false smut fungus</name>
    <name type="synonym">Villosiclava virens</name>
    <dbReference type="NCBI Taxonomy" id="1159556"/>
    <lineage>
        <taxon>Eukaryota</taxon>
        <taxon>Fungi</taxon>
        <taxon>Dikarya</taxon>
        <taxon>Ascomycota</taxon>
        <taxon>Pezizomycotina</taxon>
        <taxon>Sordariomycetes</taxon>
        <taxon>Hypocreomycetidae</taxon>
        <taxon>Hypocreales</taxon>
        <taxon>Clavicipitaceae</taxon>
        <taxon>Ustilaginoidea</taxon>
    </lineage>
</organism>
<dbReference type="Proteomes" id="UP000027002">
    <property type="component" value="Chromosome 6"/>
</dbReference>
<reference evidence="4" key="1">
    <citation type="submission" date="2020-03" db="EMBL/GenBank/DDBJ databases">
        <title>A mixture of massive structural variations and highly conserved coding sequences in Ustilaginoidea virens genome.</title>
        <authorList>
            <person name="Zhang K."/>
            <person name="Zhao Z."/>
            <person name="Zhang Z."/>
            <person name="Li Y."/>
            <person name="Hsiang T."/>
            <person name="Sun W."/>
        </authorList>
    </citation>
    <scope>NUCLEOTIDE SEQUENCE</scope>
    <source>
        <strain evidence="4">UV-8b</strain>
    </source>
</reference>
<dbReference type="GeneID" id="66068185"/>
<keyword evidence="5" id="KW-1185">Reference proteome</keyword>
<evidence type="ECO:0000256" key="1">
    <source>
        <dbReference type="SAM" id="Coils"/>
    </source>
</evidence>
<dbReference type="GO" id="GO:0016020">
    <property type="term" value="C:membrane"/>
    <property type="evidence" value="ECO:0007669"/>
    <property type="project" value="InterPro"/>
</dbReference>
<keyword evidence="3" id="KW-1133">Transmembrane helix</keyword>
<dbReference type="OrthoDB" id="70250at2759"/>
<dbReference type="Pfam" id="PF05024">
    <property type="entry name" value="Gpi1"/>
    <property type="match status" value="1"/>
</dbReference>
<dbReference type="PANTHER" id="PTHR21329">
    <property type="entry name" value="PHOSPHATIDYLINOSITOL N-ACETYLGLUCOSAMINYLTRANSFERASE SUBUNIT Q-RELATED"/>
    <property type="match status" value="1"/>
</dbReference>
<dbReference type="GO" id="GO:0006506">
    <property type="term" value="P:GPI anchor biosynthetic process"/>
    <property type="evidence" value="ECO:0007669"/>
    <property type="project" value="InterPro"/>
</dbReference>
<dbReference type="PANTHER" id="PTHR21329:SF3">
    <property type="entry name" value="PHOSPHATIDYLINOSITOL N-ACETYLGLUCOSAMINYLTRANSFERASE SUBUNIT Q"/>
    <property type="match status" value="1"/>
</dbReference>
<feature type="transmembrane region" description="Helical" evidence="3">
    <location>
        <begin position="532"/>
        <end position="557"/>
    </location>
</feature>
<gene>
    <name evidence="4" type="ORF">UV8b_07408</name>
</gene>
<sequence>MHPFSILTLGIFIAGYITARWDLVTRLYELAIFAVEYGVVIRAAKGVIALTALFVAIFAPVAWIARKETYLHPRAPAIGLSAREQLRRREHDGLMRVFWPTDIRKSDRPGVVVGWRNSTLDVFVVAILEDVEAQKVEIHLKEGTFFRNAPHSPARIYDLCGHASMHVLGISNTMTTRDIDQSWVCSVYCPSSRIPTITCAKASSIQLILYDRPQPKYMQYVSLTPIALALGDSQPPIDDGRIDDDAEDAIERQERVAKETKRKLVEKLKQHSIYKRVPSARDKALRKIINQINWSWELEQILLKNVGRLGSRPKRSLSVSEQVMESAFTMRNYVLTQLWAIFSVYLFPTLCKIFNIVLMGHRMAAELFLLLLEFRIKPGYAALKDISATAQQIEIRLQQFCYWPMQYSTLRQRKMNWASITTSHPDYIRFYNSLWLVANDVIIGMALGSYIIEHADGLATQLGDLLRVYTVEALRRSISWLMGWPAGLKLNSELAEFLGELFLWVIDYWSSCINALHPVLPKVVWFIGFTSFAGASMPIALCSDLLSALTVHIYSFYLASARIYHWQLTILQSLFHLFRGKRHNVLRNRIDSCDYDLDQLLLGTILFTLLFFLLPTVVVFYLNFAIARMIIISMKAGFDTLLSCLNHFPLFAVMLRVKDEKRLPGGIRFELRDDQDDGSSDSQSPNKTPTSIIYLKSVPLKFSDMFNQYSQLAHRIRKHYLSPRVLLCLLTGQFVPPINRKNLYSLQYSMLPSRRATVWEMWRAMNTQLTQKRAFQLPIIPPLPNGGKRMANTGRTRSYH</sequence>
<evidence type="ECO:0000256" key="2">
    <source>
        <dbReference type="SAM" id="MobiDB-lite"/>
    </source>
</evidence>
<evidence type="ECO:0000256" key="3">
    <source>
        <dbReference type="SAM" id="Phobius"/>
    </source>
</evidence>
<evidence type="ECO:0000313" key="5">
    <source>
        <dbReference type="Proteomes" id="UP000027002"/>
    </source>
</evidence>
<feature type="transmembrane region" description="Helical" evidence="3">
    <location>
        <begin position="563"/>
        <end position="579"/>
    </location>
</feature>
<dbReference type="GO" id="GO:0005783">
    <property type="term" value="C:endoplasmic reticulum"/>
    <property type="evidence" value="ECO:0007669"/>
    <property type="project" value="TreeGrafter"/>
</dbReference>
<accession>A0A8E5MKZ2</accession>
<dbReference type="KEGG" id="uvi:66068185"/>
<feature type="transmembrane region" description="Helical" evidence="3">
    <location>
        <begin position="43"/>
        <end position="65"/>
    </location>
</feature>
<proteinExistence type="predicted"/>
<evidence type="ECO:0008006" key="6">
    <source>
        <dbReference type="Google" id="ProtNLM"/>
    </source>
</evidence>
<feature type="transmembrane region" description="Helical" evidence="3">
    <location>
        <begin position="600"/>
        <end position="624"/>
    </location>
</feature>
<protein>
    <recommendedName>
        <fullName evidence="6">N-acetylglucosaminyl transferase component Gpi1</fullName>
    </recommendedName>
</protein>
<feature type="transmembrane region" description="Helical" evidence="3">
    <location>
        <begin position="434"/>
        <end position="452"/>
    </location>
</feature>